<keyword evidence="1" id="KW-0677">Repeat</keyword>
<evidence type="ECO:0000313" key="3">
    <source>
        <dbReference type="Proteomes" id="UP000271241"/>
    </source>
</evidence>
<name>A0A4P9XPT2_9FUNG</name>
<accession>A0A4P9XPT2</accession>
<dbReference type="InterPro" id="IPR011990">
    <property type="entry name" value="TPR-like_helical_dom_sf"/>
</dbReference>
<dbReference type="SMART" id="SM00671">
    <property type="entry name" value="SEL1"/>
    <property type="match status" value="6"/>
</dbReference>
<dbReference type="EMBL" id="KZ992648">
    <property type="protein sequence ID" value="RKP08008.1"/>
    <property type="molecule type" value="Genomic_DNA"/>
</dbReference>
<protein>
    <recommendedName>
        <fullName evidence="4">HCP-like protein</fullName>
    </recommendedName>
</protein>
<dbReference type="PANTHER" id="PTHR46430:SF1">
    <property type="entry name" value="CHITIN SYNTHASE REGULATOR SKT5-RELATED"/>
    <property type="match status" value="1"/>
</dbReference>
<dbReference type="AlphaFoldDB" id="A0A4P9XPT2"/>
<proteinExistence type="predicted"/>
<organism evidence="2 3">
    <name type="scientific">Thamnocephalis sphaerospora</name>
    <dbReference type="NCBI Taxonomy" id="78915"/>
    <lineage>
        <taxon>Eukaryota</taxon>
        <taxon>Fungi</taxon>
        <taxon>Fungi incertae sedis</taxon>
        <taxon>Zoopagomycota</taxon>
        <taxon>Zoopagomycotina</taxon>
        <taxon>Zoopagomycetes</taxon>
        <taxon>Zoopagales</taxon>
        <taxon>Sigmoideomycetaceae</taxon>
        <taxon>Thamnocephalis</taxon>
    </lineage>
</organism>
<evidence type="ECO:0008006" key="4">
    <source>
        <dbReference type="Google" id="ProtNLM"/>
    </source>
</evidence>
<dbReference type="Gene3D" id="1.25.40.10">
    <property type="entry name" value="Tetratricopeptide repeat domain"/>
    <property type="match status" value="2"/>
</dbReference>
<dbReference type="SUPFAM" id="SSF81901">
    <property type="entry name" value="HCP-like"/>
    <property type="match status" value="2"/>
</dbReference>
<dbReference type="InterPro" id="IPR051726">
    <property type="entry name" value="Chitin_Synth_Reg"/>
</dbReference>
<evidence type="ECO:0000313" key="2">
    <source>
        <dbReference type="EMBL" id="RKP08008.1"/>
    </source>
</evidence>
<dbReference type="Proteomes" id="UP000271241">
    <property type="component" value="Unassembled WGS sequence"/>
</dbReference>
<keyword evidence="3" id="KW-1185">Reference proteome</keyword>
<dbReference type="PANTHER" id="PTHR46430">
    <property type="entry name" value="PROTEIN SKT5-RELATED"/>
    <property type="match status" value="1"/>
</dbReference>
<dbReference type="Pfam" id="PF08238">
    <property type="entry name" value="Sel1"/>
    <property type="match status" value="7"/>
</dbReference>
<evidence type="ECO:0000256" key="1">
    <source>
        <dbReference type="ARBA" id="ARBA00022737"/>
    </source>
</evidence>
<dbReference type="InterPro" id="IPR006597">
    <property type="entry name" value="Sel1-like"/>
</dbReference>
<gene>
    <name evidence="2" type="ORF">THASP1DRAFT_16242</name>
</gene>
<dbReference type="STRING" id="78915.A0A4P9XPT2"/>
<dbReference type="OrthoDB" id="272077at2759"/>
<sequence>MSGVGVGARTSFTLSQGGDAALSLYRETAKRTNDPNIQIEFAKYLLDTPASPASASPSPTLNSSQRTLLEEAIFWINRLARSGQPEACAIKAHWHQKGMYNMVKSEDKAIALYGTASKHGHPRAAYRLGEIFERKRSTQKAMQYYTRASSQNDALANLRLGKAHLWGELKLTRDYNAALRYLRRASEAAVESDIESHEAPFLLAQLIGDLHPMIRLPGDLLAHDPAGAFTQFERAAELGHPQAMFELAYAYEYACLGLEFPEPDLSINWYRRAADKGNAEAMIGLSGWYLTGLEGVLLPDDSLAFEWCRRAAEEQHLPKAEYALGYYYEVGAGIDADPATAQKWYELAAQHGSRDAKFRLQKSTSQVRKSDYGSVKLKKHKKGRDCIVM</sequence>
<reference evidence="3" key="1">
    <citation type="journal article" date="2018" name="Nat. Microbiol.">
        <title>Leveraging single-cell genomics to expand the fungal tree of life.</title>
        <authorList>
            <person name="Ahrendt S.R."/>
            <person name="Quandt C.A."/>
            <person name="Ciobanu D."/>
            <person name="Clum A."/>
            <person name="Salamov A."/>
            <person name="Andreopoulos B."/>
            <person name="Cheng J.F."/>
            <person name="Woyke T."/>
            <person name="Pelin A."/>
            <person name="Henrissat B."/>
            <person name="Reynolds N.K."/>
            <person name="Benny G.L."/>
            <person name="Smith M.E."/>
            <person name="James T.Y."/>
            <person name="Grigoriev I.V."/>
        </authorList>
    </citation>
    <scope>NUCLEOTIDE SEQUENCE [LARGE SCALE GENOMIC DNA]</scope>
    <source>
        <strain evidence="3">RSA 1356</strain>
    </source>
</reference>